<sequence>MANVKIGDLVLRKSYGCDILFRVSDSIIVDGKEIFILNGIHYRIQADSQEDDLVIHKKTSDVDNFHIAVNT</sequence>
<reference evidence="2" key="1">
    <citation type="submission" date="2015-07" db="EMBL/GenBank/DDBJ databases">
        <title>Near-Complete Genome Sequence of the Cellulolytic Bacterium Bacteroides (Pseudobacteroides) cellulosolvens ATCC 35603.</title>
        <authorList>
            <person name="Dassa B."/>
            <person name="Utturkar S.M."/>
            <person name="Klingeman D.M."/>
            <person name="Hurt R.A."/>
            <person name="Keller M."/>
            <person name="Xu J."/>
            <person name="Reddy Y.H.K."/>
            <person name="Borovok I."/>
            <person name="Grinberg I.R."/>
            <person name="Lamed R."/>
            <person name="Zhivin O."/>
            <person name="Bayer E.A."/>
            <person name="Brown S.D."/>
        </authorList>
    </citation>
    <scope>NUCLEOTIDE SEQUENCE [LARGE SCALE GENOMIC DNA]</scope>
    <source>
        <strain evidence="2">DSM 2933</strain>
    </source>
</reference>
<dbReference type="EMBL" id="LGTC01000001">
    <property type="protein sequence ID" value="KNY29710.1"/>
    <property type="molecule type" value="Genomic_DNA"/>
</dbReference>
<name>A0A0L6JVS6_9FIRM</name>
<dbReference type="Pfam" id="PF05582">
    <property type="entry name" value="Peptidase_U57"/>
    <property type="match status" value="1"/>
</dbReference>
<dbReference type="AlphaFoldDB" id="A0A0L6JVS6"/>
<dbReference type="RefSeq" id="WP_036935033.1">
    <property type="nucleotide sequence ID" value="NZ_JQKC01000001.1"/>
</dbReference>
<dbReference type="eggNOG" id="ENOG502ZGGD">
    <property type="taxonomic scope" value="Bacteria"/>
</dbReference>
<keyword evidence="2" id="KW-1185">Reference proteome</keyword>
<evidence type="ECO:0000313" key="2">
    <source>
        <dbReference type="Proteomes" id="UP000036923"/>
    </source>
</evidence>
<accession>A0A0L6JVS6</accession>
<evidence type="ECO:0000313" key="1">
    <source>
        <dbReference type="EMBL" id="KNY29710.1"/>
    </source>
</evidence>
<gene>
    <name evidence="1" type="ORF">Bccel_4984</name>
</gene>
<proteinExistence type="predicted"/>
<comment type="caution">
    <text evidence="1">The sequence shown here is derived from an EMBL/GenBank/DDBJ whole genome shotgun (WGS) entry which is preliminary data.</text>
</comment>
<protein>
    <submittedName>
        <fullName evidence="1">Peptidase U57 YabG</fullName>
    </submittedName>
</protein>
<dbReference type="Proteomes" id="UP000036923">
    <property type="component" value="Unassembled WGS sequence"/>
</dbReference>
<organism evidence="1 2">
    <name type="scientific">Pseudobacteroides cellulosolvens ATCC 35603 = DSM 2933</name>
    <dbReference type="NCBI Taxonomy" id="398512"/>
    <lineage>
        <taxon>Bacteria</taxon>
        <taxon>Bacillati</taxon>
        <taxon>Bacillota</taxon>
        <taxon>Clostridia</taxon>
        <taxon>Eubacteriales</taxon>
        <taxon>Oscillospiraceae</taxon>
        <taxon>Pseudobacteroides</taxon>
    </lineage>
</organism>
<dbReference type="OrthoDB" id="2084025at2"/>
<dbReference type="InterPro" id="IPR008764">
    <property type="entry name" value="Peptidase_U57"/>
</dbReference>